<dbReference type="PROSITE" id="PS50089">
    <property type="entry name" value="ZF_RING_2"/>
    <property type="match status" value="1"/>
</dbReference>
<reference evidence="3 4" key="1">
    <citation type="journal article" date="2015" name="Genome Biol. Evol.">
        <title>Phylogenomic analyses indicate that early fungi evolved digesting cell walls of algal ancestors of land plants.</title>
        <authorList>
            <person name="Chang Y."/>
            <person name="Wang S."/>
            <person name="Sekimoto S."/>
            <person name="Aerts A.L."/>
            <person name="Choi C."/>
            <person name="Clum A."/>
            <person name="LaButti K.M."/>
            <person name="Lindquist E.A."/>
            <person name="Yee Ngan C."/>
            <person name="Ohm R.A."/>
            <person name="Salamov A.A."/>
            <person name="Grigoriev I.V."/>
            <person name="Spatafora J.W."/>
            <person name="Berbee M.L."/>
        </authorList>
    </citation>
    <scope>NUCLEOTIDE SEQUENCE [LARGE SCALE GENOMIC DNA]</scope>
    <source>
        <strain evidence="3 4">JEL478</strain>
    </source>
</reference>
<sequence length="130" mass="14120">MPLQALGLHNRHHGRGGGGLGLAFNPANYLPDDAIEGADYETLLALGERVGEVKQRGLDGRTLAGLPTKIYRAPWQNVSDDSRCAVCLEDFQDGEELALLPCLHAYHGVCVRTWLKGNGVCPVCRLEVKL</sequence>
<keyword evidence="1" id="KW-0863">Zinc-finger</keyword>
<proteinExistence type="predicted"/>
<dbReference type="GO" id="GO:0061630">
    <property type="term" value="F:ubiquitin protein ligase activity"/>
    <property type="evidence" value="ECO:0007669"/>
    <property type="project" value="TreeGrafter"/>
</dbReference>
<organism evidence="3 4">
    <name type="scientific">Gonapodya prolifera (strain JEL478)</name>
    <name type="common">Monoblepharis prolifera</name>
    <dbReference type="NCBI Taxonomy" id="1344416"/>
    <lineage>
        <taxon>Eukaryota</taxon>
        <taxon>Fungi</taxon>
        <taxon>Fungi incertae sedis</taxon>
        <taxon>Chytridiomycota</taxon>
        <taxon>Chytridiomycota incertae sedis</taxon>
        <taxon>Monoblepharidomycetes</taxon>
        <taxon>Monoblepharidales</taxon>
        <taxon>Gonapodyaceae</taxon>
        <taxon>Gonapodya</taxon>
    </lineage>
</organism>
<keyword evidence="1" id="KW-0479">Metal-binding</keyword>
<dbReference type="InterPro" id="IPR001841">
    <property type="entry name" value="Znf_RING"/>
</dbReference>
<dbReference type="OrthoDB" id="8062037at2759"/>
<dbReference type="PANTHER" id="PTHR46171">
    <property type="entry name" value="GH10160P"/>
    <property type="match status" value="1"/>
</dbReference>
<feature type="domain" description="RING-type" evidence="2">
    <location>
        <begin position="84"/>
        <end position="125"/>
    </location>
</feature>
<dbReference type="Pfam" id="PF13639">
    <property type="entry name" value="zf-RING_2"/>
    <property type="match status" value="1"/>
</dbReference>
<dbReference type="GO" id="GO:0016567">
    <property type="term" value="P:protein ubiquitination"/>
    <property type="evidence" value="ECO:0007669"/>
    <property type="project" value="TreeGrafter"/>
</dbReference>
<dbReference type="SMART" id="SM00184">
    <property type="entry name" value="RING"/>
    <property type="match status" value="1"/>
</dbReference>
<dbReference type="Proteomes" id="UP000070544">
    <property type="component" value="Unassembled WGS sequence"/>
</dbReference>
<evidence type="ECO:0000313" key="4">
    <source>
        <dbReference type="Proteomes" id="UP000070544"/>
    </source>
</evidence>
<gene>
    <name evidence="3" type="ORF">M427DRAFT_110096</name>
</gene>
<dbReference type="AlphaFoldDB" id="A0A139AMM9"/>
<protein>
    <recommendedName>
        <fullName evidence="2">RING-type domain-containing protein</fullName>
    </recommendedName>
</protein>
<dbReference type="EMBL" id="KQ965745">
    <property type="protein sequence ID" value="KXS17705.1"/>
    <property type="molecule type" value="Genomic_DNA"/>
</dbReference>
<evidence type="ECO:0000259" key="2">
    <source>
        <dbReference type="PROSITE" id="PS50089"/>
    </source>
</evidence>
<evidence type="ECO:0000256" key="1">
    <source>
        <dbReference type="PROSITE-ProRule" id="PRU00175"/>
    </source>
</evidence>
<dbReference type="InterPro" id="IPR013083">
    <property type="entry name" value="Znf_RING/FYVE/PHD"/>
</dbReference>
<dbReference type="OMA" id="YKEWATE"/>
<accession>A0A139AMM9</accession>
<dbReference type="Gene3D" id="3.30.40.10">
    <property type="entry name" value="Zinc/RING finger domain, C3HC4 (zinc finger)"/>
    <property type="match status" value="1"/>
</dbReference>
<dbReference type="SUPFAM" id="SSF57850">
    <property type="entry name" value="RING/U-box"/>
    <property type="match status" value="1"/>
</dbReference>
<keyword evidence="1" id="KW-0862">Zinc</keyword>
<dbReference type="STRING" id="1344416.A0A139AMM9"/>
<evidence type="ECO:0000313" key="3">
    <source>
        <dbReference type="EMBL" id="KXS17705.1"/>
    </source>
</evidence>
<keyword evidence="4" id="KW-1185">Reference proteome</keyword>
<dbReference type="GO" id="GO:0008270">
    <property type="term" value="F:zinc ion binding"/>
    <property type="evidence" value="ECO:0007669"/>
    <property type="project" value="UniProtKB-KW"/>
</dbReference>
<dbReference type="PANTHER" id="PTHR46171:SF3">
    <property type="entry name" value="GH10160P"/>
    <property type="match status" value="1"/>
</dbReference>
<name>A0A139AMM9_GONPJ</name>